<proteinExistence type="predicted"/>
<reference evidence="1 2" key="1">
    <citation type="submission" date="2019-04" db="EMBL/GenBank/DDBJ databases">
        <title>Draft genome of the big-headed turtle Platysternon megacephalum.</title>
        <authorList>
            <person name="Gong S."/>
        </authorList>
    </citation>
    <scope>NUCLEOTIDE SEQUENCE [LARGE SCALE GENOMIC DNA]</scope>
    <source>
        <strain evidence="1">DO16091913</strain>
        <tissue evidence="1">Muscle</tissue>
    </source>
</reference>
<evidence type="ECO:0000313" key="2">
    <source>
        <dbReference type="Proteomes" id="UP000297703"/>
    </source>
</evidence>
<keyword evidence="2" id="KW-1185">Reference proteome</keyword>
<dbReference type="Proteomes" id="UP000297703">
    <property type="component" value="Unassembled WGS sequence"/>
</dbReference>
<sequence length="70" mass="8077">MWTRSWNPLLGKDRLPFFQACMHLHNQEIPWSSLSVFHLLLQETAELQGEHIGILSPYLVPEACFPPFTG</sequence>
<organism evidence="1 2">
    <name type="scientific">Platysternon megacephalum</name>
    <name type="common">big-headed turtle</name>
    <dbReference type="NCBI Taxonomy" id="55544"/>
    <lineage>
        <taxon>Eukaryota</taxon>
        <taxon>Metazoa</taxon>
        <taxon>Chordata</taxon>
        <taxon>Craniata</taxon>
        <taxon>Vertebrata</taxon>
        <taxon>Euteleostomi</taxon>
        <taxon>Archelosauria</taxon>
        <taxon>Testudinata</taxon>
        <taxon>Testudines</taxon>
        <taxon>Cryptodira</taxon>
        <taxon>Durocryptodira</taxon>
        <taxon>Testudinoidea</taxon>
        <taxon>Platysternidae</taxon>
        <taxon>Platysternon</taxon>
    </lineage>
</organism>
<comment type="caution">
    <text evidence="1">The sequence shown here is derived from an EMBL/GenBank/DDBJ whole genome shotgun (WGS) entry which is preliminary data.</text>
</comment>
<accession>A0A4D9E4V2</accession>
<gene>
    <name evidence="1" type="ORF">DR999_PMT12155</name>
</gene>
<dbReference type="EMBL" id="QXTE01000118">
    <property type="protein sequence ID" value="TFK05279.1"/>
    <property type="molecule type" value="Genomic_DNA"/>
</dbReference>
<reference evidence="1 2" key="2">
    <citation type="submission" date="2019-04" db="EMBL/GenBank/DDBJ databases">
        <title>The genome sequence of big-headed turtle.</title>
        <authorList>
            <person name="Gong S."/>
        </authorList>
    </citation>
    <scope>NUCLEOTIDE SEQUENCE [LARGE SCALE GENOMIC DNA]</scope>
    <source>
        <strain evidence="1">DO16091913</strain>
        <tissue evidence="1">Muscle</tissue>
    </source>
</reference>
<dbReference type="AlphaFoldDB" id="A0A4D9E4V2"/>
<name>A0A4D9E4V2_9SAUR</name>
<protein>
    <submittedName>
        <fullName evidence="1">Semaphorin-5A</fullName>
    </submittedName>
</protein>
<evidence type="ECO:0000313" key="1">
    <source>
        <dbReference type="EMBL" id="TFK05279.1"/>
    </source>
</evidence>